<dbReference type="InterPro" id="IPR050983">
    <property type="entry name" value="GST_Omega/HSP26"/>
</dbReference>
<dbReference type="Proteomes" id="UP001597295">
    <property type="component" value="Unassembled WGS sequence"/>
</dbReference>
<dbReference type="SUPFAM" id="SSF52833">
    <property type="entry name" value="Thioredoxin-like"/>
    <property type="match status" value="1"/>
</dbReference>
<reference evidence="7" key="1">
    <citation type="journal article" date="2019" name="Int. J. Syst. Evol. Microbiol.">
        <title>The Global Catalogue of Microorganisms (GCM) 10K type strain sequencing project: providing services to taxonomists for standard genome sequencing and annotation.</title>
        <authorList>
            <consortium name="The Broad Institute Genomics Platform"/>
            <consortium name="The Broad Institute Genome Sequencing Center for Infectious Disease"/>
            <person name="Wu L."/>
            <person name="Ma J."/>
        </authorList>
    </citation>
    <scope>NUCLEOTIDE SEQUENCE [LARGE SCALE GENOMIC DNA]</scope>
    <source>
        <strain evidence="7">CGMCC 1.19062</strain>
    </source>
</reference>
<dbReference type="InterPro" id="IPR036282">
    <property type="entry name" value="Glutathione-S-Trfase_C_sf"/>
</dbReference>
<dbReference type="RefSeq" id="WP_379877750.1">
    <property type="nucleotide sequence ID" value="NZ_JBHUIP010000014.1"/>
</dbReference>
<organism evidence="6 7">
    <name type="scientific">Lacibacterium aquatile</name>
    <dbReference type="NCBI Taxonomy" id="1168082"/>
    <lineage>
        <taxon>Bacteria</taxon>
        <taxon>Pseudomonadati</taxon>
        <taxon>Pseudomonadota</taxon>
        <taxon>Alphaproteobacteria</taxon>
        <taxon>Rhodospirillales</taxon>
        <taxon>Rhodospirillaceae</taxon>
    </lineage>
</organism>
<dbReference type="InterPro" id="IPR004045">
    <property type="entry name" value="Glutathione_S-Trfase_N"/>
</dbReference>
<dbReference type="PANTHER" id="PTHR43968:SF6">
    <property type="entry name" value="GLUTATHIONE S-TRANSFERASE OMEGA"/>
    <property type="match status" value="1"/>
</dbReference>
<gene>
    <name evidence="6" type="ORF">ACFSM5_17170</name>
</gene>
<comment type="caution">
    <text evidence="6">The sequence shown here is derived from an EMBL/GenBank/DDBJ whole genome shotgun (WGS) entry which is preliminary data.</text>
</comment>
<dbReference type="SFLD" id="SFLDG00358">
    <property type="entry name" value="Main_(cytGST)"/>
    <property type="match status" value="1"/>
</dbReference>
<dbReference type="InterPro" id="IPR040079">
    <property type="entry name" value="Glutathione_S-Trfase"/>
</dbReference>
<keyword evidence="2" id="KW-0808">Transferase</keyword>
<evidence type="ECO:0000313" key="6">
    <source>
        <dbReference type="EMBL" id="MFD2264639.1"/>
    </source>
</evidence>
<evidence type="ECO:0000256" key="3">
    <source>
        <dbReference type="ARBA" id="ARBA00047960"/>
    </source>
</evidence>
<sequence>MELVSFDLCPYVQRAAIALAEKQIAFTRTSIDLSDKPDWFKTISPLGKVPLLKTPSGDVLFESAAICEYLDETQGPQLHPADPVIRAKHRAWMEFASATLSDIGGYYSASDAQGFDRKAGDLRAKFEQIEKALDATGPFFAGAAFSLVDAAFAPIFRYFEVFERFYQPAIFDHLPKVRSWRSALVARPSVSGAVVHDFSAKLERFLVKKQTHLSTLIAA</sequence>
<dbReference type="EMBL" id="JBHUIP010000014">
    <property type="protein sequence ID" value="MFD2264639.1"/>
    <property type="molecule type" value="Genomic_DNA"/>
</dbReference>
<proteinExistence type="predicted"/>
<evidence type="ECO:0000256" key="2">
    <source>
        <dbReference type="ARBA" id="ARBA00022679"/>
    </source>
</evidence>
<dbReference type="PROSITE" id="PS50404">
    <property type="entry name" value="GST_NTER"/>
    <property type="match status" value="1"/>
</dbReference>
<keyword evidence="7" id="KW-1185">Reference proteome</keyword>
<dbReference type="Gene3D" id="1.20.1050.10">
    <property type="match status" value="1"/>
</dbReference>
<dbReference type="PANTHER" id="PTHR43968">
    <property type="match status" value="1"/>
</dbReference>
<dbReference type="InterPro" id="IPR010987">
    <property type="entry name" value="Glutathione-S-Trfase_C-like"/>
</dbReference>
<feature type="domain" description="GST N-terminal" evidence="4">
    <location>
        <begin position="1"/>
        <end position="78"/>
    </location>
</feature>
<dbReference type="PROSITE" id="PS50405">
    <property type="entry name" value="GST_CTER"/>
    <property type="match status" value="1"/>
</dbReference>
<accession>A0ABW5DVW9</accession>
<feature type="domain" description="GST C-terminal" evidence="5">
    <location>
        <begin position="82"/>
        <end position="213"/>
    </location>
</feature>
<dbReference type="Gene3D" id="3.40.30.10">
    <property type="entry name" value="Glutaredoxin"/>
    <property type="match status" value="1"/>
</dbReference>
<dbReference type="InterPro" id="IPR036249">
    <property type="entry name" value="Thioredoxin-like_sf"/>
</dbReference>
<dbReference type="Pfam" id="PF00043">
    <property type="entry name" value="GST_C"/>
    <property type="match status" value="1"/>
</dbReference>
<evidence type="ECO:0000259" key="5">
    <source>
        <dbReference type="PROSITE" id="PS50405"/>
    </source>
</evidence>
<dbReference type="SUPFAM" id="SSF47616">
    <property type="entry name" value="GST C-terminal domain-like"/>
    <property type="match status" value="1"/>
</dbReference>
<dbReference type="SFLD" id="SFLDG01152">
    <property type="entry name" value="Main.3:_Omega-_and_Tau-like"/>
    <property type="match status" value="1"/>
</dbReference>
<name>A0ABW5DVW9_9PROT</name>
<dbReference type="EC" id="2.5.1.18" evidence="1"/>
<dbReference type="InterPro" id="IPR004046">
    <property type="entry name" value="GST_C"/>
</dbReference>
<dbReference type="Pfam" id="PF13409">
    <property type="entry name" value="GST_N_2"/>
    <property type="match status" value="1"/>
</dbReference>
<dbReference type="SFLD" id="SFLDS00019">
    <property type="entry name" value="Glutathione_Transferase_(cytos"/>
    <property type="match status" value="1"/>
</dbReference>
<evidence type="ECO:0000313" key="7">
    <source>
        <dbReference type="Proteomes" id="UP001597295"/>
    </source>
</evidence>
<evidence type="ECO:0000256" key="1">
    <source>
        <dbReference type="ARBA" id="ARBA00012452"/>
    </source>
</evidence>
<protein>
    <recommendedName>
        <fullName evidence="1">glutathione transferase</fullName>
        <ecNumber evidence="1">2.5.1.18</ecNumber>
    </recommendedName>
</protein>
<evidence type="ECO:0000259" key="4">
    <source>
        <dbReference type="PROSITE" id="PS50404"/>
    </source>
</evidence>
<dbReference type="InterPro" id="IPR045073">
    <property type="entry name" value="Omega/Tau-like"/>
</dbReference>
<comment type="catalytic activity">
    <reaction evidence="3">
        <text>RX + glutathione = an S-substituted glutathione + a halide anion + H(+)</text>
        <dbReference type="Rhea" id="RHEA:16437"/>
        <dbReference type="ChEBI" id="CHEBI:15378"/>
        <dbReference type="ChEBI" id="CHEBI:16042"/>
        <dbReference type="ChEBI" id="CHEBI:17792"/>
        <dbReference type="ChEBI" id="CHEBI:57925"/>
        <dbReference type="ChEBI" id="CHEBI:90779"/>
        <dbReference type="EC" id="2.5.1.18"/>
    </reaction>
</comment>